<reference evidence="2 3" key="1">
    <citation type="submission" date="2018-11" db="EMBL/GenBank/DDBJ databases">
        <authorList>
            <consortium name="Pathogen Informatics"/>
        </authorList>
    </citation>
    <scope>NUCLEOTIDE SEQUENCE [LARGE SCALE GENOMIC DNA]</scope>
</reference>
<keyword evidence="1" id="KW-0853">WD repeat</keyword>
<name>A0A3P6QEG8_CYLGO</name>
<feature type="non-terminal residue" evidence="2">
    <location>
        <position position="202"/>
    </location>
</feature>
<accession>A0A3P6QEG8</accession>
<protein>
    <submittedName>
        <fullName evidence="2">Uncharacterized protein</fullName>
    </submittedName>
</protein>
<evidence type="ECO:0000313" key="3">
    <source>
        <dbReference type="Proteomes" id="UP000271889"/>
    </source>
</evidence>
<proteinExistence type="predicted"/>
<dbReference type="Proteomes" id="UP000271889">
    <property type="component" value="Unassembled WGS sequence"/>
</dbReference>
<sequence>MSSDVTWTSSEGSLEECIVSWTSSVLVHPGAVQSILSLLPSIYSDNVKWLVSAQYYCGLLLKALLKPERNQQLMCQVDMPKHLLQIASKLFLCENHILLHPFYYVLERLSYQSMQPCQLRHFLRLDLPLCCRNLDETENEEPIRPNEGGPVPLQRRTNPNKLDKLNFFRVKALVSMMTPRDQRLSHAPSFVETDLAMEGFGC</sequence>
<keyword evidence="3" id="KW-1185">Reference proteome</keyword>
<dbReference type="InterPro" id="IPR051944">
    <property type="entry name" value="BEACH_domain_protein"/>
</dbReference>
<dbReference type="PANTHER" id="PTHR46108">
    <property type="entry name" value="BLUE CHEESE"/>
    <property type="match status" value="1"/>
</dbReference>
<gene>
    <name evidence="2" type="ORF">CGOC_LOCUS264</name>
</gene>
<dbReference type="OrthoDB" id="10018316at2759"/>
<evidence type="ECO:0000313" key="2">
    <source>
        <dbReference type="EMBL" id="VDK43967.1"/>
    </source>
</evidence>
<dbReference type="EMBL" id="UYRV01000351">
    <property type="protein sequence ID" value="VDK43967.1"/>
    <property type="molecule type" value="Genomic_DNA"/>
</dbReference>
<dbReference type="AlphaFoldDB" id="A0A3P6QEG8"/>
<evidence type="ECO:0000256" key="1">
    <source>
        <dbReference type="ARBA" id="ARBA00022574"/>
    </source>
</evidence>
<organism evidence="2 3">
    <name type="scientific">Cylicostephanus goldi</name>
    <name type="common">Nematode worm</name>
    <dbReference type="NCBI Taxonomy" id="71465"/>
    <lineage>
        <taxon>Eukaryota</taxon>
        <taxon>Metazoa</taxon>
        <taxon>Ecdysozoa</taxon>
        <taxon>Nematoda</taxon>
        <taxon>Chromadorea</taxon>
        <taxon>Rhabditida</taxon>
        <taxon>Rhabditina</taxon>
        <taxon>Rhabditomorpha</taxon>
        <taxon>Strongyloidea</taxon>
        <taxon>Strongylidae</taxon>
        <taxon>Cylicostephanus</taxon>
    </lineage>
</organism>
<dbReference type="PANTHER" id="PTHR46108:SF4">
    <property type="entry name" value="BLUE CHEESE"/>
    <property type="match status" value="1"/>
</dbReference>